<organism evidence="2 3">
    <name type="scientific">Hydrogenovibrio crunogenus</name>
    <dbReference type="NCBI Taxonomy" id="39765"/>
    <lineage>
        <taxon>Bacteria</taxon>
        <taxon>Pseudomonadati</taxon>
        <taxon>Pseudomonadota</taxon>
        <taxon>Gammaproteobacteria</taxon>
        <taxon>Thiotrichales</taxon>
        <taxon>Piscirickettsiaceae</taxon>
        <taxon>Hydrogenovibrio</taxon>
    </lineage>
</organism>
<name>A0A4P7P0W6_9GAMM</name>
<keyword evidence="1" id="KW-0472">Membrane</keyword>
<proteinExistence type="predicted"/>
<sequence>MKNISLWLFIPFVVLLIIFFGIAIVFVTWPINDFSVEKAAQLGGSYGMLSALFSGVAFVVLLKTIFLQQKQIEALQKNSRLDRFQSCLFQLVNLHKNAVEDFTFHYGEQKHSGVEAISYFLDTFKNAGITFSDENNHINPKIKNADPEHTKINLELHLVRKELRFLEIIKNILILMKQNKELLEAEDREFALNLLHSQLSKFELVLFFYYVHAENLAHITELVESFALFEALDEQCLYNWQTELGFFKPLAYGNNQVLINACNQAK</sequence>
<reference evidence="2 3" key="1">
    <citation type="submission" date="2018-08" db="EMBL/GenBank/DDBJ databases">
        <title>Horizontal acquisition of hydrogen conversion ability and other habitat adaptations in Hydrogenovibrio crunogenus strains.</title>
        <authorList>
            <person name="Gonnella G."/>
            <person name="Adam N."/>
            <person name="Perner M."/>
        </authorList>
    </citation>
    <scope>NUCLEOTIDE SEQUENCE [LARGE SCALE GENOMIC DNA]</scope>
    <source>
        <strain evidence="2 3">SP-41</strain>
    </source>
</reference>
<evidence type="ECO:0000313" key="2">
    <source>
        <dbReference type="EMBL" id="QBZ83445.1"/>
    </source>
</evidence>
<dbReference type="Pfam" id="PF16872">
    <property type="entry name" value="putAbiC"/>
    <property type="match status" value="1"/>
</dbReference>
<dbReference type="InterPro" id="IPR031709">
    <property type="entry name" value="PutAbiC"/>
</dbReference>
<accession>A0A4P7P0W6</accession>
<dbReference type="RefSeq" id="WP_135796068.1">
    <property type="nucleotide sequence ID" value="NZ_CP032096.1"/>
</dbReference>
<dbReference type="EMBL" id="CP032096">
    <property type="protein sequence ID" value="QBZ83445.1"/>
    <property type="molecule type" value="Genomic_DNA"/>
</dbReference>
<dbReference type="AlphaFoldDB" id="A0A4P7P0W6"/>
<evidence type="ECO:0000313" key="3">
    <source>
        <dbReference type="Proteomes" id="UP000296201"/>
    </source>
</evidence>
<evidence type="ECO:0000256" key="1">
    <source>
        <dbReference type="SAM" id="Phobius"/>
    </source>
</evidence>
<keyword evidence="1" id="KW-0812">Transmembrane</keyword>
<feature type="transmembrane region" description="Helical" evidence="1">
    <location>
        <begin position="43"/>
        <end position="62"/>
    </location>
</feature>
<gene>
    <name evidence="2" type="ORF">GHNINEIG_01500</name>
</gene>
<feature type="transmembrane region" description="Helical" evidence="1">
    <location>
        <begin position="7"/>
        <end position="31"/>
    </location>
</feature>
<protein>
    <recommendedName>
        <fullName evidence="4">Phage abortive infection protein</fullName>
    </recommendedName>
</protein>
<keyword evidence="3" id="KW-1185">Reference proteome</keyword>
<keyword evidence="1" id="KW-1133">Transmembrane helix</keyword>
<dbReference type="Proteomes" id="UP000296201">
    <property type="component" value="Chromosome"/>
</dbReference>
<evidence type="ECO:0008006" key="4">
    <source>
        <dbReference type="Google" id="ProtNLM"/>
    </source>
</evidence>